<reference evidence="1 2" key="1">
    <citation type="submission" date="2024-04" db="EMBL/GenBank/DDBJ databases">
        <authorList>
            <person name="Rising A."/>
            <person name="Reimegard J."/>
            <person name="Sonavane S."/>
            <person name="Akerstrom W."/>
            <person name="Nylinder S."/>
            <person name="Hedman E."/>
            <person name="Kallberg Y."/>
        </authorList>
    </citation>
    <scope>NUCLEOTIDE SEQUENCE [LARGE SCALE GENOMIC DNA]</scope>
</reference>
<evidence type="ECO:0000313" key="2">
    <source>
        <dbReference type="Proteomes" id="UP001497382"/>
    </source>
</evidence>
<gene>
    <name evidence="1" type="ORF">LARSCL_LOCUS21156</name>
</gene>
<organism evidence="1 2">
    <name type="scientific">Larinioides sclopetarius</name>
    <dbReference type="NCBI Taxonomy" id="280406"/>
    <lineage>
        <taxon>Eukaryota</taxon>
        <taxon>Metazoa</taxon>
        <taxon>Ecdysozoa</taxon>
        <taxon>Arthropoda</taxon>
        <taxon>Chelicerata</taxon>
        <taxon>Arachnida</taxon>
        <taxon>Araneae</taxon>
        <taxon>Araneomorphae</taxon>
        <taxon>Entelegynae</taxon>
        <taxon>Araneoidea</taxon>
        <taxon>Araneidae</taxon>
        <taxon>Larinioides</taxon>
    </lineage>
</organism>
<dbReference type="Proteomes" id="UP001497382">
    <property type="component" value="Unassembled WGS sequence"/>
</dbReference>
<keyword evidence="2" id="KW-1185">Reference proteome</keyword>
<protein>
    <submittedName>
        <fullName evidence="1">Uncharacterized protein</fullName>
    </submittedName>
</protein>
<feature type="non-terminal residue" evidence="1">
    <location>
        <position position="96"/>
    </location>
</feature>
<sequence length="96" mass="10832">MIRPFSRESFTLLEPKTSSFPTARDLHLPTRLPFSSLLRRRGRSFSFLSLLRHLIGPLPDSVNTPLAAIPKAIVPTTRGISQRGESSVHPIWSQRK</sequence>
<evidence type="ECO:0000313" key="1">
    <source>
        <dbReference type="EMBL" id="CAL1299106.1"/>
    </source>
</evidence>
<proteinExistence type="predicted"/>
<name>A0AAV2BTL0_9ARAC</name>
<dbReference type="EMBL" id="CAXIEN010000485">
    <property type="protein sequence ID" value="CAL1299106.1"/>
    <property type="molecule type" value="Genomic_DNA"/>
</dbReference>
<dbReference type="AlphaFoldDB" id="A0AAV2BTL0"/>
<accession>A0AAV2BTL0</accession>
<comment type="caution">
    <text evidence="1">The sequence shown here is derived from an EMBL/GenBank/DDBJ whole genome shotgun (WGS) entry which is preliminary data.</text>
</comment>